<protein>
    <submittedName>
        <fullName evidence="1">Uncharacterized protein</fullName>
    </submittedName>
</protein>
<dbReference type="Proteomes" id="UP000222741">
    <property type="component" value="Segment"/>
</dbReference>
<proteinExistence type="predicted"/>
<dbReference type="EMBL" id="KY888882">
    <property type="protein sequence ID" value="ARQ94923.1"/>
    <property type="molecule type" value="Genomic_DNA"/>
</dbReference>
<gene>
    <name evidence="1" type="ORF">FLAPJACK_9</name>
</gene>
<evidence type="ECO:0000313" key="2">
    <source>
        <dbReference type="Proteomes" id="UP000222741"/>
    </source>
</evidence>
<sequence>MTRHTRVRQLYKGLGVKTKGKTIKNEPIKDAEAFYRGLEDLDASFHTVTLINLKHTYKKTLVGNYRLQKKLRKIKKKHNGQTPLLWRIVDLAKKNPKLFKENKYYLYEDGTGRFYTYELGRKTIYGFIDDYDKNTRTYFDKLGTKYW</sequence>
<reference evidence="2" key="1">
    <citation type="submission" date="2017-04" db="EMBL/GenBank/DDBJ databases">
        <authorList>
            <person name="Abille Z."/>
            <person name="Afsharjavan R."/>
            <person name="Alms C.E."/>
            <person name="Anil A."/>
            <person name="Azuma E.A."/>
            <person name="Boateng D."/>
            <person name="Bowden K.V."/>
            <person name="Bui Q."/>
            <person name="Callaghan K.D."/>
            <person name="Canova P.N."/>
            <person name="Carter A.-G.V."/>
            <person name="Carty B."/>
            <person name="Choudhary A."/>
            <person name="Chugh K."/>
            <person name="Clark C.B."/>
            <person name="Clark J."/>
            <person name="Cortez R."/>
            <person name="Dalwadi R.M."/>
            <person name="Daou G."/>
            <person name="Das M."/>
            <person name="Dasari S."/>
            <person name="Davis E.H."/>
            <person name="Defreitas N."/>
            <person name="Demirji J."/>
            <person name="Endres C."/>
            <person name="Fakhar S."/>
            <person name="Feeley N."/>
            <person name="Flores D.C."/>
            <person name="Fowler A.R."/>
            <person name="George T."/>
            <person name="Greis H.L."/>
            <person name="Groleau D.L."/>
            <person name="Gulati J.K."/>
            <person name="Guzman W."/>
            <person name="Hallworth A.N."/>
            <person name="Hariri A."/>
            <person name="Haya V.N."/>
            <person name="Hoffman A.K."/>
            <person name="Horne B."/>
            <person name="Howard T."/>
            <person name="Iglesia A.J."/>
            <person name="Ijezie O.D."/>
            <person name="Incognito N.A."/>
            <person name="Inen J.A."/>
            <person name="Jaiswal A."/>
            <person name="Jezek R.A."/>
            <person name="Kawa A.C."/>
            <person name="Khan F."/>
            <person name="Khin A.C."/>
            <person name="Knapo J."/>
            <person name="Kong A.S."/>
            <person name="Le B.Q."/>
            <person name="Le Q.M."/>
            <person name="Le T.-H.M."/>
            <person name="Lee M."/>
            <person name="Lockwood J.L."/>
            <person name="Loto-Rojas G.S."/>
            <person name="Mantzavinos A."/>
            <person name="Martinez D.R."/>
            <person name="Meadows A.R."/>
            <person name="Mehr S."/>
            <person name="Mellon M.N."/>
            <person name="Memon S."/>
            <person name="Miller B."/>
            <person name="Min S."/>
            <person name="Mitchell L.M."/>
            <person name="Mohamed I.R."/>
            <person name="Mohammed F.O."/>
            <person name="More S."/>
            <person name="Muntaha S."/>
            <person name="Nadeem I."/>
            <person name="Ndjeumen-Njinguet A.S."/>
            <person name="Ng P."/>
            <person name="Ngu V.E."/>
            <person name="Nguyen B.N."/>
            <person name="OHern C.T."/>
            <person name="Oboh U.S."/>
            <person name="Pagano C.W."/>
            <person name="Panakal P.R."/>
            <person name="Park D.A."/>
            <person name="Parsana D."/>
            <person name="Patel P."/>
            <person name="Patel V.S."/>
            <person name="Patwardhan V.M."/>
            <person name="Pawar S.D."/>
            <person name="Payne V.R."/>
            <person name="Petricel I.M."/>
            <person name="Phillips C."/>
            <person name="Puglisi K.M."/>
            <person name="Ramaprasad G."/>
            <person name="Raza A.S."/>
            <person name="Rivera-Oven A.G."/>
            <person name="Robins E."/>
            <person name="Roeun D.C."/>
            <person name="Rostovtseva N."/>
            <person name="Sadat M."/>
            <person name="Seas A."/>
            <person name="So E.J."/>
            <person name="Sogbesan C."/>
            <person name="Strumsky L.A."/>
            <person name="Sun J.L."/>
            <person name="Sutherland H.J."/>
            <person name="Tchakounte I."/>
            <person name="Tewell J.R."/>
            <person name="Thapa D.J."/>
            <person name="Tkach Y."/>
            <person name="Tran C.D."/>
            <person name="Tran V."/>
            <person name="Vithayathil T."/>
            <person name="Vivekanandan A."/>
            <person name="Wang S.R."/>
            <person name="White E."/>
            <person name="Yang A.L."/>
            <person name="Ye D.T."/>
            <person name="Yirenkyi M."/>
            <person name="Zarb J.S."/>
            <person name="Zhang S."/>
            <person name="Zhou M.T."/>
            <person name="Cao A."/>
            <person name="Nguyen K.M."/>
            <person name="Patel K."/>
            <person name="Patel P."/>
            <person name="Pennington E."/>
            <person name="Sendze O."/>
            <person name="Zahangir S."/>
            <person name="Correa-Mendez M."/>
            <person name="Fabian M.F."/>
            <person name="Liu S."/>
            <person name="Jethmalani Y."/>
            <person name="Nunn R."/>
            <person name="Prakash A."/>
            <person name="Louise T."/>
            <person name="Russell D.A."/>
            <person name="Hatfull G.F."/>
            <person name="Erill I."/>
            <person name="Caruso S.M."/>
        </authorList>
    </citation>
    <scope>NUCLEOTIDE SEQUENCE [LARGE SCALE GENOMIC DNA]</scope>
</reference>
<evidence type="ECO:0000313" key="1">
    <source>
        <dbReference type="EMBL" id="ARQ94923.1"/>
    </source>
</evidence>
<organism evidence="1 2">
    <name type="scientific">Bacillus phage Flapjack</name>
    <dbReference type="NCBI Taxonomy" id="1983465"/>
    <lineage>
        <taxon>Viruses</taxon>
        <taxon>Duplodnaviria</taxon>
        <taxon>Heunggongvirae</taxon>
        <taxon>Uroviricota</taxon>
        <taxon>Caudoviricetes</taxon>
        <taxon>Herelleviridae</taxon>
        <taxon>Bastillevirinae</taxon>
        <taxon>Bequatrovirus</taxon>
        <taxon>Bequatrovirus spock</taxon>
    </lineage>
</organism>
<name>A0A1X9SFN2_9CAUD</name>
<accession>A0A1X9SFN2</accession>